<evidence type="ECO:0000256" key="1">
    <source>
        <dbReference type="ARBA" id="ARBA00010394"/>
    </source>
</evidence>
<evidence type="ECO:0000256" key="3">
    <source>
        <dbReference type="ARBA" id="ARBA00022927"/>
    </source>
</evidence>
<dbReference type="GO" id="GO:0061608">
    <property type="term" value="F:nuclear import signal receptor activity"/>
    <property type="evidence" value="ECO:0000318"/>
    <property type="project" value="GO_Central"/>
</dbReference>
<dbReference type="InterPro" id="IPR016024">
    <property type="entry name" value="ARM-type_fold"/>
</dbReference>
<proteinExistence type="inferred from homology"/>
<dbReference type="Proteomes" id="UP000001064">
    <property type="component" value="Unassembled WGS sequence"/>
</dbReference>
<accession>F0ZP62</accession>
<dbReference type="Gene3D" id="1.25.10.10">
    <property type="entry name" value="Leucine-rich Repeat Variant"/>
    <property type="match status" value="1"/>
</dbReference>
<dbReference type="STRING" id="5786.F0ZP62"/>
<dbReference type="InterPro" id="IPR000225">
    <property type="entry name" value="Armadillo"/>
</dbReference>
<evidence type="ECO:0000256" key="2">
    <source>
        <dbReference type="ARBA" id="ARBA00022448"/>
    </source>
</evidence>
<keyword evidence="6" id="KW-1185">Reference proteome</keyword>
<dbReference type="GO" id="GO:0008139">
    <property type="term" value="F:nuclear localization sequence binding"/>
    <property type="evidence" value="ECO:0000318"/>
    <property type="project" value="GO_Central"/>
</dbReference>
<keyword evidence="3" id="KW-0653">Protein transport</keyword>
<sequence>MFKAKIPNILENIKSNNRKYKYQAVQDIRKMLSVEHSPPVEEIIECGLVPILHEYLLDSSDPKIQFESSWALTNIASSNFTSLMVDYEIHKTFIDLLSLNTPEELLEQNIWALGNIVGDSPANRDLIIREGLIDRIREILSTHNKASLITNISWTGKGNPRPSFEDIQPILPVIKDLLLKYPDNDEVLSDSLWACSFLTEHSLSEAETFDSIVKVGLVPILIKLVQQNSKLQIITPGFRVLGNLLSGSDQVTQHLLDNDILSVFEKFLTNSRVALVKEAFFCLSNITSGSIPQIQRVIDEGIVLKAIKAGIRGEHQNIEVNREILWSIINAISGGSSSQIDYLINNQCILFFSKYFNLAKSQENLFTFYIDSVIILLYRSQAYLKSNDYSSYLKFFHGSFIVEKILEKDFGGYTEQYEKIIVVINETKTFIRDNKLDLTFSALEIFEKEYELDDEFSLNYDNYNYEDENNDDDEHDDDDDDDDDDEHDNSDEHDDFDNGNGDDNDSDSNSNDCQYH</sequence>
<feature type="compositionally biased region" description="Acidic residues" evidence="4">
    <location>
        <begin position="464"/>
        <end position="506"/>
    </location>
</feature>
<dbReference type="SMART" id="SM00185">
    <property type="entry name" value="ARM"/>
    <property type="match status" value="3"/>
</dbReference>
<dbReference type="RefSeq" id="XP_003289199.1">
    <property type="nucleotide sequence ID" value="XM_003289151.1"/>
</dbReference>
<dbReference type="Pfam" id="PF00514">
    <property type="entry name" value="Arm"/>
    <property type="match status" value="1"/>
</dbReference>
<evidence type="ECO:0000313" key="5">
    <source>
        <dbReference type="EMBL" id="EGC34270.1"/>
    </source>
</evidence>
<evidence type="ECO:0000313" key="6">
    <source>
        <dbReference type="Proteomes" id="UP000001064"/>
    </source>
</evidence>
<evidence type="ECO:0008006" key="7">
    <source>
        <dbReference type="Google" id="ProtNLM"/>
    </source>
</evidence>
<dbReference type="OMA" id="EQNIWAL"/>
<dbReference type="eggNOG" id="KOG0166">
    <property type="taxonomic scope" value="Eukaryota"/>
</dbReference>
<dbReference type="GO" id="GO:0005634">
    <property type="term" value="C:nucleus"/>
    <property type="evidence" value="ECO:0000318"/>
    <property type="project" value="GO_Central"/>
</dbReference>
<dbReference type="GeneID" id="10500194"/>
<dbReference type="EMBL" id="GL871104">
    <property type="protein sequence ID" value="EGC34270.1"/>
    <property type="molecule type" value="Genomic_DNA"/>
</dbReference>
<gene>
    <name evidence="5" type="ORF">DICPUDRAFT_153538</name>
</gene>
<dbReference type="KEGG" id="dpp:DICPUDRAFT_153538"/>
<dbReference type="OrthoDB" id="16542at2759"/>
<dbReference type="SUPFAM" id="SSF48371">
    <property type="entry name" value="ARM repeat"/>
    <property type="match status" value="1"/>
</dbReference>
<dbReference type="InterPro" id="IPR011989">
    <property type="entry name" value="ARM-like"/>
</dbReference>
<dbReference type="InParanoid" id="F0ZP62"/>
<organism evidence="5 6">
    <name type="scientific">Dictyostelium purpureum</name>
    <name type="common">Slime mold</name>
    <dbReference type="NCBI Taxonomy" id="5786"/>
    <lineage>
        <taxon>Eukaryota</taxon>
        <taxon>Amoebozoa</taxon>
        <taxon>Evosea</taxon>
        <taxon>Eumycetozoa</taxon>
        <taxon>Dictyostelia</taxon>
        <taxon>Dictyosteliales</taxon>
        <taxon>Dictyosteliaceae</taxon>
        <taxon>Dictyostelium</taxon>
    </lineage>
</organism>
<feature type="region of interest" description="Disordered" evidence="4">
    <location>
        <begin position="461"/>
        <end position="516"/>
    </location>
</feature>
<comment type="similarity">
    <text evidence="1">Belongs to the importin alpha family.</text>
</comment>
<evidence type="ECO:0000256" key="4">
    <source>
        <dbReference type="SAM" id="MobiDB-lite"/>
    </source>
</evidence>
<feature type="compositionally biased region" description="Low complexity" evidence="4">
    <location>
        <begin position="507"/>
        <end position="516"/>
    </location>
</feature>
<dbReference type="VEuPathDB" id="AmoebaDB:DICPUDRAFT_153538"/>
<dbReference type="PANTHER" id="PTHR23316">
    <property type="entry name" value="IMPORTIN ALPHA"/>
    <property type="match status" value="1"/>
</dbReference>
<name>F0ZP62_DICPU</name>
<dbReference type="AlphaFoldDB" id="F0ZP62"/>
<reference evidence="6" key="1">
    <citation type="journal article" date="2011" name="Genome Biol.">
        <title>Comparative genomics of the social amoebae Dictyostelium discoideum and Dictyostelium purpureum.</title>
        <authorList>
            <consortium name="US DOE Joint Genome Institute (JGI-PGF)"/>
            <person name="Sucgang R."/>
            <person name="Kuo A."/>
            <person name="Tian X."/>
            <person name="Salerno W."/>
            <person name="Parikh A."/>
            <person name="Feasley C.L."/>
            <person name="Dalin E."/>
            <person name="Tu H."/>
            <person name="Huang E."/>
            <person name="Barry K."/>
            <person name="Lindquist E."/>
            <person name="Shapiro H."/>
            <person name="Bruce D."/>
            <person name="Schmutz J."/>
            <person name="Salamov A."/>
            <person name="Fey P."/>
            <person name="Gaudet P."/>
            <person name="Anjard C."/>
            <person name="Babu M.M."/>
            <person name="Basu S."/>
            <person name="Bushmanova Y."/>
            <person name="van der Wel H."/>
            <person name="Katoh-Kurasawa M."/>
            <person name="Dinh C."/>
            <person name="Coutinho P.M."/>
            <person name="Saito T."/>
            <person name="Elias M."/>
            <person name="Schaap P."/>
            <person name="Kay R.R."/>
            <person name="Henrissat B."/>
            <person name="Eichinger L."/>
            <person name="Rivero F."/>
            <person name="Putnam N.H."/>
            <person name="West C.M."/>
            <person name="Loomis W.F."/>
            <person name="Chisholm R.L."/>
            <person name="Shaulsky G."/>
            <person name="Strassmann J.E."/>
            <person name="Queller D.C."/>
            <person name="Kuspa A."/>
            <person name="Grigoriev I.V."/>
        </authorList>
    </citation>
    <scope>NUCLEOTIDE SEQUENCE [LARGE SCALE GENOMIC DNA]</scope>
    <source>
        <strain evidence="6">QSDP1</strain>
    </source>
</reference>
<keyword evidence="2" id="KW-0813">Transport</keyword>
<dbReference type="GO" id="GO:0006607">
    <property type="term" value="P:NLS-bearing protein import into nucleus"/>
    <property type="evidence" value="ECO:0000318"/>
    <property type="project" value="GO_Central"/>
</dbReference>
<protein>
    <recommendedName>
        <fullName evidence="7">Importin subunit alpha</fullName>
    </recommendedName>
</protein>